<dbReference type="Pfam" id="PF05193">
    <property type="entry name" value="Peptidase_M16_C"/>
    <property type="match status" value="1"/>
</dbReference>
<reference evidence="5 6" key="1">
    <citation type="submission" date="2017-09" db="EMBL/GenBank/DDBJ databases">
        <title>Depth-based differentiation of microbial function through sediment-hosted aquifers and enrichment of novel symbionts in the deep terrestrial subsurface.</title>
        <authorList>
            <person name="Probst A.J."/>
            <person name="Ladd B."/>
            <person name="Jarett J.K."/>
            <person name="Geller-Mcgrath D.E."/>
            <person name="Sieber C.M."/>
            <person name="Emerson J.B."/>
            <person name="Anantharaman K."/>
            <person name="Thomas B.C."/>
            <person name="Malmstrom R."/>
            <person name="Stieglmeier M."/>
            <person name="Klingl A."/>
            <person name="Woyke T."/>
            <person name="Ryan C.M."/>
            <person name="Banfield J.F."/>
        </authorList>
    </citation>
    <scope>NUCLEOTIDE SEQUENCE [LARGE SCALE GENOMIC DNA]</scope>
    <source>
        <strain evidence="5">CG23_combo_of_CG06-09_8_20_14_all_54_14</strain>
    </source>
</reference>
<evidence type="ECO:0000256" key="2">
    <source>
        <dbReference type="RuleBase" id="RU004447"/>
    </source>
</evidence>
<evidence type="ECO:0000259" key="3">
    <source>
        <dbReference type="Pfam" id="PF00675"/>
    </source>
</evidence>
<dbReference type="EMBL" id="PCRZ01000025">
    <property type="protein sequence ID" value="PIP29931.1"/>
    <property type="molecule type" value="Genomic_DNA"/>
</dbReference>
<dbReference type="InterPro" id="IPR001431">
    <property type="entry name" value="Pept_M16_Zn_BS"/>
</dbReference>
<protein>
    <recommendedName>
        <fullName evidence="7">Peptidase M16</fullName>
    </recommendedName>
</protein>
<dbReference type="InterPro" id="IPR007863">
    <property type="entry name" value="Peptidase_M16_C"/>
</dbReference>
<dbReference type="Proteomes" id="UP000228812">
    <property type="component" value="Unassembled WGS sequence"/>
</dbReference>
<dbReference type="Pfam" id="PF00675">
    <property type="entry name" value="Peptidase_M16"/>
    <property type="match status" value="1"/>
</dbReference>
<dbReference type="InterPro" id="IPR050361">
    <property type="entry name" value="MPP/UQCRC_Complex"/>
</dbReference>
<evidence type="ECO:0000313" key="6">
    <source>
        <dbReference type="Proteomes" id="UP000228812"/>
    </source>
</evidence>
<evidence type="ECO:0000256" key="1">
    <source>
        <dbReference type="ARBA" id="ARBA00007261"/>
    </source>
</evidence>
<comment type="similarity">
    <text evidence="1 2">Belongs to the peptidase M16 family.</text>
</comment>
<comment type="caution">
    <text evidence="5">The sequence shown here is derived from an EMBL/GenBank/DDBJ whole genome shotgun (WGS) entry which is preliminary data.</text>
</comment>
<dbReference type="GO" id="GO:0046872">
    <property type="term" value="F:metal ion binding"/>
    <property type="evidence" value="ECO:0007669"/>
    <property type="project" value="InterPro"/>
</dbReference>
<feature type="domain" description="Peptidase M16 N-terminal" evidence="3">
    <location>
        <begin position="28"/>
        <end position="177"/>
    </location>
</feature>
<dbReference type="PROSITE" id="PS00143">
    <property type="entry name" value="INSULINASE"/>
    <property type="match status" value="1"/>
</dbReference>
<dbReference type="SUPFAM" id="SSF63411">
    <property type="entry name" value="LuxS/MPP-like metallohydrolase"/>
    <property type="match status" value="2"/>
</dbReference>
<proteinExistence type="inferred from homology"/>
<evidence type="ECO:0008006" key="7">
    <source>
        <dbReference type="Google" id="ProtNLM"/>
    </source>
</evidence>
<dbReference type="InterPro" id="IPR011249">
    <property type="entry name" value="Metalloenz_LuxS/M16"/>
</dbReference>
<dbReference type="AlphaFoldDB" id="A0A2G9Z9Y5"/>
<gene>
    <name evidence="5" type="ORF">COX26_01440</name>
</gene>
<dbReference type="InterPro" id="IPR011765">
    <property type="entry name" value="Pept_M16_N"/>
</dbReference>
<evidence type="ECO:0000259" key="4">
    <source>
        <dbReference type="Pfam" id="PF05193"/>
    </source>
</evidence>
<dbReference type="PANTHER" id="PTHR11851">
    <property type="entry name" value="METALLOPROTEASE"/>
    <property type="match status" value="1"/>
</dbReference>
<dbReference type="GO" id="GO:0006508">
    <property type="term" value="P:proteolysis"/>
    <property type="evidence" value="ECO:0007669"/>
    <property type="project" value="InterPro"/>
</dbReference>
<evidence type="ECO:0000313" key="5">
    <source>
        <dbReference type="EMBL" id="PIP29931.1"/>
    </source>
</evidence>
<dbReference type="GO" id="GO:0004222">
    <property type="term" value="F:metalloendopeptidase activity"/>
    <property type="evidence" value="ECO:0007669"/>
    <property type="project" value="InterPro"/>
</dbReference>
<organism evidence="5 6">
    <name type="scientific">Candidatus Jorgensenbacteria bacterium CG23_combo_of_CG06-09_8_20_14_all_54_14</name>
    <dbReference type="NCBI Taxonomy" id="1974595"/>
    <lineage>
        <taxon>Bacteria</taxon>
        <taxon>Candidatus Joergenseniibacteriota</taxon>
    </lineage>
</organism>
<sequence length="446" mass="49472">MVCGFFLLPVSSLHMQPFKKLILKNGLRVILVPEPQSLATTVMVAVEAGSKYETKEVNGISHFLEHMCFKGTTKRPRHIDIANELDGLGAEYNAFTSQESTSYYAKVRNESFERALDIVADLYLHPVFDAREIEKERGVIIGEINMYEDLPQRKVAELFMGLVYGDQPAGWSIAGPKEVIRRVGREDFLKYRGAHYLAPATAVVAAGGFSAGGGSAFGGDEKKVTSLIEKHFGGLSTGAKGQKLKVVETQEKPRELVRFKEVDQTHLVMGFRAFDIFDERRYPLQLLTDILGGGMGSRLFQVVREELGAAYYVHASADLYSDHGLVVMDAGVHHEKLPEVITASLKEFARFKDEAVSPTDLQRAKDHVTGNLFLSLETSDALAAFYAGEEIMRMPLQDPRTLAAKLQAVTAEDIRAVARVLFTNDRLNLALIGPFKDRSFLDIVKV</sequence>
<dbReference type="Gene3D" id="3.30.830.10">
    <property type="entry name" value="Metalloenzyme, LuxS/M16 peptidase-like"/>
    <property type="match status" value="2"/>
</dbReference>
<name>A0A2G9Z9Y5_9BACT</name>
<feature type="domain" description="Peptidase M16 C-terminal" evidence="4">
    <location>
        <begin position="185"/>
        <end position="366"/>
    </location>
</feature>
<accession>A0A2G9Z9Y5</accession>
<dbReference type="PANTHER" id="PTHR11851:SF49">
    <property type="entry name" value="MITOCHONDRIAL-PROCESSING PEPTIDASE SUBUNIT ALPHA"/>
    <property type="match status" value="1"/>
</dbReference>